<keyword evidence="3" id="KW-1185">Reference proteome</keyword>
<dbReference type="EMBL" id="ML213516">
    <property type="protein sequence ID" value="TFK49465.1"/>
    <property type="molecule type" value="Genomic_DNA"/>
</dbReference>
<evidence type="ECO:0000256" key="1">
    <source>
        <dbReference type="SAM" id="SignalP"/>
    </source>
</evidence>
<name>A0A5C3MX70_9AGAM</name>
<proteinExistence type="predicted"/>
<sequence length="74" mass="8268">MIQLYYCHAILLFVAGSVQGYGLEISLRVSSDNSVALTLELVVNHVVSQQGYWMEPGVLDDYGALYSKVLIFLR</sequence>
<evidence type="ECO:0000313" key="2">
    <source>
        <dbReference type="EMBL" id="TFK49465.1"/>
    </source>
</evidence>
<evidence type="ECO:0000313" key="3">
    <source>
        <dbReference type="Proteomes" id="UP000305948"/>
    </source>
</evidence>
<dbReference type="AlphaFoldDB" id="A0A5C3MX70"/>
<keyword evidence="1" id="KW-0732">Signal</keyword>
<dbReference type="Proteomes" id="UP000305948">
    <property type="component" value="Unassembled WGS sequence"/>
</dbReference>
<organism evidence="2 3">
    <name type="scientific">Heliocybe sulcata</name>
    <dbReference type="NCBI Taxonomy" id="5364"/>
    <lineage>
        <taxon>Eukaryota</taxon>
        <taxon>Fungi</taxon>
        <taxon>Dikarya</taxon>
        <taxon>Basidiomycota</taxon>
        <taxon>Agaricomycotina</taxon>
        <taxon>Agaricomycetes</taxon>
        <taxon>Gloeophyllales</taxon>
        <taxon>Gloeophyllaceae</taxon>
        <taxon>Heliocybe</taxon>
    </lineage>
</organism>
<accession>A0A5C3MX70</accession>
<gene>
    <name evidence="2" type="ORF">OE88DRAFT_428078</name>
</gene>
<reference evidence="2 3" key="1">
    <citation type="journal article" date="2019" name="Nat. Ecol. Evol.">
        <title>Megaphylogeny resolves global patterns of mushroom evolution.</title>
        <authorList>
            <person name="Varga T."/>
            <person name="Krizsan K."/>
            <person name="Foldi C."/>
            <person name="Dima B."/>
            <person name="Sanchez-Garcia M."/>
            <person name="Sanchez-Ramirez S."/>
            <person name="Szollosi G.J."/>
            <person name="Szarkandi J.G."/>
            <person name="Papp V."/>
            <person name="Albert L."/>
            <person name="Andreopoulos W."/>
            <person name="Angelini C."/>
            <person name="Antonin V."/>
            <person name="Barry K.W."/>
            <person name="Bougher N.L."/>
            <person name="Buchanan P."/>
            <person name="Buyck B."/>
            <person name="Bense V."/>
            <person name="Catcheside P."/>
            <person name="Chovatia M."/>
            <person name="Cooper J."/>
            <person name="Damon W."/>
            <person name="Desjardin D."/>
            <person name="Finy P."/>
            <person name="Geml J."/>
            <person name="Haridas S."/>
            <person name="Hughes K."/>
            <person name="Justo A."/>
            <person name="Karasinski D."/>
            <person name="Kautmanova I."/>
            <person name="Kiss B."/>
            <person name="Kocsube S."/>
            <person name="Kotiranta H."/>
            <person name="LaButti K.M."/>
            <person name="Lechner B.E."/>
            <person name="Liimatainen K."/>
            <person name="Lipzen A."/>
            <person name="Lukacs Z."/>
            <person name="Mihaltcheva S."/>
            <person name="Morgado L.N."/>
            <person name="Niskanen T."/>
            <person name="Noordeloos M.E."/>
            <person name="Ohm R.A."/>
            <person name="Ortiz-Santana B."/>
            <person name="Ovrebo C."/>
            <person name="Racz N."/>
            <person name="Riley R."/>
            <person name="Savchenko A."/>
            <person name="Shiryaev A."/>
            <person name="Soop K."/>
            <person name="Spirin V."/>
            <person name="Szebenyi C."/>
            <person name="Tomsovsky M."/>
            <person name="Tulloss R.E."/>
            <person name="Uehling J."/>
            <person name="Grigoriev I.V."/>
            <person name="Vagvolgyi C."/>
            <person name="Papp T."/>
            <person name="Martin F.M."/>
            <person name="Miettinen O."/>
            <person name="Hibbett D.S."/>
            <person name="Nagy L.G."/>
        </authorList>
    </citation>
    <scope>NUCLEOTIDE SEQUENCE [LARGE SCALE GENOMIC DNA]</scope>
    <source>
        <strain evidence="2 3">OMC1185</strain>
    </source>
</reference>
<protein>
    <submittedName>
        <fullName evidence="2">Uncharacterized protein</fullName>
    </submittedName>
</protein>
<feature type="chain" id="PRO_5023077549" evidence="1">
    <location>
        <begin position="21"/>
        <end position="74"/>
    </location>
</feature>
<feature type="signal peptide" evidence="1">
    <location>
        <begin position="1"/>
        <end position="20"/>
    </location>
</feature>